<feature type="region of interest" description="Disordered" evidence="1">
    <location>
        <begin position="915"/>
        <end position="964"/>
    </location>
</feature>
<dbReference type="OrthoDB" id="10507804at2759"/>
<accession>A0A812Y0W4</accession>
<evidence type="ECO:0000256" key="1">
    <source>
        <dbReference type="SAM" id="MobiDB-lite"/>
    </source>
</evidence>
<proteinExistence type="predicted"/>
<gene>
    <name evidence="2" type="ORF">SNEC2469_LOCUS22410</name>
</gene>
<feature type="compositionally biased region" description="Low complexity" evidence="1">
    <location>
        <begin position="754"/>
        <end position="765"/>
    </location>
</feature>
<dbReference type="Proteomes" id="UP000601435">
    <property type="component" value="Unassembled WGS sequence"/>
</dbReference>
<sequence length="977" mass="106412">MPPKKDKKSKKAGAAETSYSLPAFYNPNAAWHAEVEESMDVLRGAFGVDLKQRPALSEEDGFAAPLDLGLAKTRLADGAWTGQVLASGGVNVLWDSPLTTMTGTVAVNKMALERWMKNQWSSGPRPLRDPVDFRIVSGGALERVSPEEPVQALVVTVARRVRAGASQDELQLWLKVMFSASGRIVKAESSIDAYFWGVNFRRGVKDESKAVCHLASQVAADVWLFKKRLEAQHARSFTYEEIADFYAQHMSGVEDDDEPRSDPKLIEKAVTVYEHVLVLPEVRAIIQRMDEYYNDRSPFNAINNLLEVHYKCKTPQRVLWIFQSIETVMAMETLEPSELARKPLLKPGSGKISLLEVFLCKKGMKEFFVGRFLDTRSVDADYKAKLREIFQNPTVYRDSFLIKDRSQLSSWPTAVSHIVELIEGACFNFDHGDANIMKTGIKQGKTPQEIAEEYNPWQKLIAEIDKELAAPGAASTALGDAGQVIAAEPKAAAADATSIVPKLISVNETGVDLATVDEGWMAYVDRALAKSLVLVTEKGLSQSQLRSALEAHSLATCKGTDSGTVLVYFDSNTYGESITAPHLRMPPLQESTVKKLYSAVKNLREDKDTQGILPPGDCLVILDGGRRRSTSLLNLFQMGADRVRLDKSRKHKDGKVVARELIVHFTEASALARRFRQKLKTDTVSCAQKAFIFHSGLTKLAKRPHKHFQGMTNLASTLGPFSWPAVSSLPMLSVADKRTFWEARRRAVGGPTVESGAGSLSSSDAEASDASEPEPDVSGAGSSGDAAVAVSAEAAEAADDLVEVPAVGQGRGSGKTMADTVMQPICWHQPPRLVADSLCHMCWAKVVIDLTPATGDLAIDSVLEGRGYVGVCHSDFQRELIATRVKKAFIDKMSDPNSKVYSVAYANEYGTTEATTAPNKKLKPEAPKKDPAAKTKPKPGPKKGGEDGQPTPVPKTGTSDLGDKLQAMLAAAKLKKG</sequence>
<feature type="compositionally biased region" description="Acidic residues" evidence="1">
    <location>
        <begin position="766"/>
        <end position="775"/>
    </location>
</feature>
<evidence type="ECO:0000313" key="2">
    <source>
        <dbReference type="EMBL" id="CAE7767875.1"/>
    </source>
</evidence>
<feature type="compositionally biased region" description="Basic and acidic residues" evidence="1">
    <location>
        <begin position="922"/>
        <end position="933"/>
    </location>
</feature>
<dbReference type="AlphaFoldDB" id="A0A812Y0W4"/>
<keyword evidence="3" id="KW-1185">Reference proteome</keyword>
<protein>
    <submittedName>
        <fullName evidence="2">Uncharacterized protein</fullName>
    </submittedName>
</protein>
<dbReference type="EMBL" id="CAJNJA010040636">
    <property type="protein sequence ID" value="CAE7767875.1"/>
    <property type="molecule type" value="Genomic_DNA"/>
</dbReference>
<evidence type="ECO:0000313" key="3">
    <source>
        <dbReference type="Proteomes" id="UP000601435"/>
    </source>
</evidence>
<name>A0A812Y0W4_9DINO</name>
<feature type="compositionally biased region" description="Low complexity" evidence="1">
    <location>
        <begin position="776"/>
        <end position="785"/>
    </location>
</feature>
<feature type="region of interest" description="Disordered" evidence="1">
    <location>
        <begin position="750"/>
        <end position="785"/>
    </location>
</feature>
<reference evidence="2" key="1">
    <citation type="submission" date="2021-02" db="EMBL/GenBank/DDBJ databases">
        <authorList>
            <person name="Dougan E. K."/>
            <person name="Rhodes N."/>
            <person name="Thang M."/>
            <person name="Chan C."/>
        </authorList>
    </citation>
    <scope>NUCLEOTIDE SEQUENCE</scope>
</reference>
<organism evidence="2 3">
    <name type="scientific">Symbiodinium necroappetens</name>
    <dbReference type="NCBI Taxonomy" id="1628268"/>
    <lineage>
        <taxon>Eukaryota</taxon>
        <taxon>Sar</taxon>
        <taxon>Alveolata</taxon>
        <taxon>Dinophyceae</taxon>
        <taxon>Suessiales</taxon>
        <taxon>Symbiodiniaceae</taxon>
        <taxon>Symbiodinium</taxon>
    </lineage>
</organism>
<comment type="caution">
    <text evidence="2">The sequence shown here is derived from an EMBL/GenBank/DDBJ whole genome shotgun (WGS) entry which is preliminary data.</text>
</comment>